<evidence type="ECO:0000256" key="4">
    <source>
        <dbReference type="PIRSR" id="PIRSR004846-1"/>
    </source>
</evidence>
<dbReference type="SUPFAM" id="SSF53850">
    <property type="entry name" value="Periplasmic binding protein-like II"/>
    <property type="match status" value="1"/>
</dbReference>
<dbReference type="GO" id="GO:0046872">
    <property type="term" value="F:metal ion binding"/>
    <property type="evidence" value="ECO:0007669"/>
    <property type="project" value="UniProtKB-KW"/>
</dbReference>
<dbReference type="PROSITE" id="PS51257">
    <property type="entry name" value="PROKAR_LIPOPROTEIN"/>
    <property type="match status" value="1"/>
</dbReference>
<gene>
    <name evidence="6" type="ORF">ABE41_013475</name>
</gene>
<protein>
    <submittedName>
        <fullName evidence="6">Molybdate ABC transporter substrate-binding protein</fullName>
    </submittedName>
</protein>
<dbReference type="InterPro" id="IPR005950">
    <property type="entry name" value="ModA"/>
</dbReference>
<dbReference type="Gene3D" id="3.40.190.10">
    <property type="entry name" value="Periplasmic binding protein-like II"/>
    <property type="match status" value="2"/>
</dbReference>
<feature type="signal peptide" evidence="5">
    <location>
        <begin position="1"/>
        <end position="24"/>
    </location>
</feature>
<feature type="binding site" evidence="4">
    <location>
        <position position="37"/>
    </location>
    <ligand>
        <name>molybdate</name>
        <dbReference type="ChEBI" id="CHEBI:36264"/>
    </ligand>
</feature>
<dbReference type="GO" id="GO:0030973">
    <property type="term" value="F:molybdate ion binding"/>
    <property type="evidence" value="ECO:0007669"/>
    <property type="project" value="TreeGrafter"/>
</dbReference>
<keyword evidence="7" id="KW-1185">Reference proteome</keyword>
<dbReference type="AlphaFoldDB" id="A0A1B1Z6C5"/>
<dbReference type="STRING" id="255247.ABE41_013475"/>
<comment type="similarity">
    <text evidence="1">Belongs to the bacterial solute-binding protein ModA family.</text>
</comment>
<dbReference type="GO" id="GO:0015689">
    <property type="term" value="P:molybdate ion transport"/>
    <property type="evidence" value="ECO:0007669"/>
    <property type="project" value="InterPro"/>
</dbReference>
<sequence>MKKTNYIIGILFLAVLLSSCGANSQQKTVVYISAASSLKKPVTEWKERFEKTHKDIEIKTNFGASGILINQIKNGAPADLMFSAQSIRRFISDDDKIDIKKEEIIASNELVFVSGMKVDSPVDSIEDIPSTAKLGIGNPDMVPAGYYAKKALQKVNHSKVKIIYSQNAVHLKGLIETGAVEYAIMYRTDALENQRINIIKNIPSNWYPAIQYPLYSITEKKAAKQFMTYVRSKEGQKVLKKYNFRESVNN</sequence>
<evidence type="ECO:0000256" key="1">
    <source>
        <dbReference type="ARBA" id="ARBA00009175"/>
    </source>
</evidence>
<dbReference type="NCBIfam" id="TIGR01256">
    <property type="entry name" value="modA"/>
    <property type="match status" value="1"/>
</dbReference>
<feature type="binding site" evidence="4">
    <location>
        <position position="144"/>
    </location>
    <ligand>
        <name>molybdate</name>
        <dbReference type="ChEBI" id="CHEBI:36264"/>
    </ligand>
</feature>
<name>A0A1B1Z6C5_9BACL</name>
<evidence type="ECO:0000256" key="5">
    <source>
        <dbReference type="SAM" id="SignalP"/>
    </source>
</evidence>
<dbReference type="Pfam" id="PF13531">
    <property type="entry name" value="SBP_bac_11"/>
    <property type="match status" value="1"/>
</dbReference>
<dbReference type="InterPro" id="IPR050682">
    <property type="entry name" value="ModA/WtpA"/>
</dbReference>
<dbReference type="Proteomes" id="UP000077412">
    <property type="component" value="Chromosome"/>
</dbReference>
<keyword evidence="4" id="KW-0500">Molybdenum</keyword>
<evidence type="ECO:0000256" key="2">
    <source>
        <dbReference type="ARBA" id="ARBA00022723"/>
    </source>
</evidence>
<keyword evidence="2 4" id="KW-0479">Metal-binding</keyword>
<evidence type="ECO:0000313" key="7">
    <source>
        <dbReference type="Proteomes" id="UP000077412"/>
    </source>
</evidence>
<dbReference type="KEGG" id="far:ABE41_013475"/>
<feature type="binding site" evidence="4">
    <location>
        <position position="65"/>
    </location>
    <ligand>
        <name>molybdate</name>
        <dbReference type="ChEBI" id="CHEBI:36264"/>
    </ligand>
</feature>
<reference evidence="6 7" key="1">
    <citation type="submission" date="2016-08" db="EMBL/GenBank/DDBJ databases">
        <title>Complete genome sequence of Fictibacillus arsenicus G25-54, a strain with toxicity to nematodes and a potential arsenic-resistance activity.</title>
        <authorList>
            <person name="Zheng Z."/>
        </authorList>
    </citation>
    <scope>NUCLEOTIDE SEQUENCE [LARGE SCALE GENOMIC DNA]</scope>
    <source>
        <strain evidence="6 7">G25-54</strain>
    </source>
</reference>
<dbReference type="PANTHER" id="PTHR30632:SF0">
    <property type="entry name" value="SULFATE-BINDING PROTEIN"/>
    <property type="match status" value="1"/>
</dbReference>
<dbReference type="EMBL" id="CP016761">
    <property type="protein sequence ID" value="ANX13017.1"/>
    <property type="molecule type" value="Genomic_DNA"/>
</dbReference>
<dbReference type="OrthoDB" id="9785015at2"/>
<accession>A0A1B1Z6C5</accession>
<dbReference type="PIRSF" id="PIRSF004846">
    <property type="entry name" value="ModA"/>
    <property type="match status" value="1"/>
</dbReference>
<keyword evidence="3 5" id="KW-0732">Signal</keyword>
<dbReference type="RefSeq" id="WP_066291230.1">
    <property type="nucleotide sequence ID" value="NZ_CP016761.1"/>
</dbReference>
<evidence type="ECO:0000313" key="6">
    <source>
        <dbReference type="EMBL" id="ANX13017.1"/>
    </source>
</evidence>
<proteinExistence type="inferred from homology"/>
<organism evidence="6 7">
    <name type="scientific">Fictibacillus arsenicus</name>
    <dbReference type="NCBI Taxonomy" id="255247"/>
    <lineage>
        <taxon>Bacteria</taxon>
        <taxon>Bacillati</taxon>
        <taxon>Bacillota</taxon>
        <taxon>Bacilli</taxon>
        <taxon>Bacillales</taxon>
        <taxon>Fictibacillaceae</taxon>
        <taxon>Fictibacillus</taxon>
    </lineage>
</organism>
<feature type="chain" id="PRO_5008533276" evidence="5">
    <location>
        <begin position="25"/>
        <end position="250"/>
    </location>
</feature>
<evidence type="ECO:0000256" key="3">
    <source>
        <dbReference type="ARBA" id="ARBA00022729"/>
    </source>
</evidence>
<feature type="binding site" evidence="4">
    <location>
        <position position="186"/>
    </location>
    <ligand>
        <name>molybdate</name>
        <dbReference type="ChEBI" id="CHEBI:36264"/>
    </ligand>
</feature>
<dbReference type="PANTHER" id="PTHR30632">
    <property type="entry name" value="MOLYBDATE-BINDING PERIPLASMIC PROTEIN"/>
    <property type="match status" value="1"/>
</dbReference>